<organism evidence="1 2">
    <name type="scientific">Rubroshorea leprosula</name>
    <dbReference type="NCBI Taxonomy" id="152421"/>
    <lineage>
        <taxon>Eukaryota</taxon>
        <taxon>Viridiplantae</taxon>
        <taxon>Streptophyta</taxon>
        <taxon>Embryophyta</taxon>
        <taxon>Tracheophyta</taxon>
        <taxon>Spermatophyta</taxon>
        <taxon>Magnoliopsida</taxon>
        <taxon>eudicotyledons</taxon>
        <taxon>Gunneridae</taxon>
        <taxon>Pentapetalae</taxon>
        <taxon>rosids</taxon>
        <taxon>malvids</taxon>
        <taxon>Malvales</taxon>
        <taxon>Dipterocarpaceae</taxon>
        <taxon>Rubroshorea</taxon>
    </lineage>
</organism>
<dbReference type="AlphaFoldDB" id="A0AAV5MQB1"/>
<comment type="caution">
    <text evidence="1">The sequence shown here is derived from an EMBL/GenBank/DDBJ whole genome shotgun (WGS) entry which is preliminary data.</text>
</comment>
<accession>A0AAV5MQB1</accession>
<name>A0AAV5MQB1_9ROSI</name>
<protein>
    <submittedName>
        <fullName evidence="1">Uncharacterized protein</fullName>
    </submittedName>
</protein>
<dbReference type="EMBL" id="BPVZ01000408">
    <property type="protein sequence ID" value="GKV50921.1"/>
    <property type="molecule type" value="Genomic_DNA"/>
</dbReference>
<reference evidence="1 2" key="1">
    <citation type="journal article" date="2021" name="Commun. Biol.">
        <title>The genome of Shorea leprosula (Dipterocarpaceae) highlights the ecological relevance of drought in aseasonal tropical rainforests.</title>
        <authorList>
            <person name="Ng K.K.S."/>
            <person name="Kobayashi M.J."/>
            <person name="Fawcett J.A."/>
            <person name="Hatakeyama M."/>
            <person name="Paape T."/>
            <person name="Ng C.H."/>
            <person name="Ang C.C."/>
            <person name="Tnah L.H."/>
            <person name="Lee C.T."/>
            <person name="Nishiyama T."/>
            <person name="Sese J."/>
            <person name="O'Brien M.J."/>
            <person name="Copetti D."/>
            <person name="Mohd Noor M.I."/>
            <person name="Ong R.C."/>
            <person name="Putra M."/>
            <person name="Sireger I.Z."/>
            <person name="Indrioko S."/>
            <person name="Kosugi Y."/>
            <person name="Izuno A."/>
            <person name="Isagi Y."/>
            <person name="Lee S.L."/>
            <person name="Shimizu K.K."/>
        </authorList>
    </citation>
    <scope>NUCLEOTIDE SEQUENCE [LARGE SCALE GENOMIC DNA]</scope>
    <source>
        <strain evidence="1">214</strain>
    </source>
</reference>
<evidence type="ECO:0000313" key="1">
    <source>
        <dbReference type="EMBL" id="GKV50921.1"/>
    </source>
</evidence>
<proteinExistence type="predicted"/>
<keyword evidence="2" id="KW-1185">Reference proteome</keyword>
<sequence>HFPGRFRTLLSKLKLISSQPP</sequence>
<gene>
    <name evidence="1" type="ORF">SLEP1_g57599</name>
</gene>
<feature type="non-terminal residue" evidence="1">
    <location>
        <position position="1"/>
    </location>
</feature>
<dbReference type="Proteomes" id="UP001054252">
    <property type="component" value="Unassembled WGS sequence"/>
</dbReference>
<evidence type="ECO:0000313" key="2">
    <source>
        <dbReference type="Proteomes" id="UP001054252"/>
    </source>
</evidence>